<proteinExistence type="predicted"/>
<organism evidence="3">
    <name type="scientific">Drosophila persimilis</name>
    <name type="common">Fruit fly</name>
    <dbReference type="NCBI Taxonomy" id="7234"/>
    <lineage>
        <taxon>Eukaryota</taxon>
        <taxon>Metazoa</taxon>
        <taxon>Ecdysozoa</taxon>
        <taxon>Arthropoda</taxon>
        <taxon>Hexapoda</taxon>
        <taxon>Insecta</taxon>
        <taxon>Pterygota</taxon>
        <taxon>Neoptera</taxon>
        <taxon>Endopterygota</taxon>
        <taxon>Diptera</taxon>
        <taxon>Brachycera</taxon>
        <taxon>Muscomorpha</taxon>
        <taxon>Ephydroidea</taxon>
        <taxon>Drosophilidae</taxon>
        <taxon>Drosophila</taxon>
        <taxon>Sophophora</taxon>
    </lineage>
</organism>
<keyword evidence="1" id="KW-0812">Transmembrane</keyword>
<feature type="transmembrane region" description="Helical" evidence="1">
    <location>
        <begin position="47"/>
        <end position="67"/>
    </location>
</feature>
<protein>
    <submittedName>
        <fullName evidence="2">GL19802</fullName>
    </submittedName>
</protein>
<gene>
    <name evidence="2" type="primary">Dper\GL19802</name>
    <name evidence="2" type="ORF">Dper_GL19802</name>
</gene>
<dbReference type="OrthoDB" id="10016939at2759"/>
<dbReference type="Proteomes" id="UP000008744">
    <property type="component" value="Unassembled WGS sequence"/>
</dbReference>
<dbReference type="OMA" id="SFILWAR"/>
<keyword evidence="1" id="KW-1133">Transmembrane helix</keyword>
<sequence>MDNGGYDDETDETLAERFLGLQEMFPMPVRQAVGTAANGIFNNAKKFASNPSLMFAAVSFILWARLIQKINRLN</sequence>
<evidence type="ECO:0000313" key="3">
    <source>
        <dbReference type="Proteomes" id="UP000008744"/>
    </source>
</evidence>
<accession>B4GYH6</accession>
<name>B4GYH6_DROPE</name>
<evidence type="ECO:0000313" key="2">
    <source>
        <dbReference type="EMBL" id="EDW27832.1"/>
    </source>
</evidence>
<keyword evidence="1" id="KW-0472">Membrane</keyword>
<dbReference type="KEGG" id="dpe:6598411"/>
<dbReference type="PhylomeDB" id="B4GYH6"/>
<dbReference type="EMBL" id="CH479197">
    <property type="protein sequence ID" value="EDW27832.1"/>
    <property type="molecule type" value="Genomic_DNA"/>
</dbReference>
<reference evidence="2 3" key="1">
    <citation type="journal article" date="2007" name="Nature">
        <title>Evolution of genes and genomes on the Drosophila phylogeny.</title>
        <authorList>
            <consortium name="Drosophila 12 Genomes Consortium"/>
            <person name="Clark A.G."/>
            <person name="Eisen M.B."/>
            <person name="Smith D.R."/>
            <person name="Bergman C.M."/>
            <person name="Oliver B."/>
            <person name="Markow T.A."/>
            <person name="Kaufman T.C."/>
            <person name="Kellis M."/>
            <person name="Gelbart W."/>
            <person name="Iyer V.N."/>
            <person name="Pollard D.A."/>
            <person name="Sackton T.B."/>
            <person name="Larracuente A.M."/>
            <person name="Singh N.D."/>
            <person name="Abad J.P."/>
            <person name="Abt D.N."/>
            <person name="Adryan B."/>
            <person name="Aguade M."/>
            <person name="Akashi H."/>
            <person name="Anderson W.W."/>
            <person name="Aquadro C.F."/>
            <person name="Ardell D.H."/>
            <person name="Arguello R."/>
            <person name="Artieri C.G."/>
            <person name="Barbash D.A."/>
            <person name="Barker D."/>
            <person name="Barsanti P."/>
            <person name="Batterham P."/>
            <person name="Batzoglou S."/>
            <person name="Begun D."/>
            <person name="Bhutkar A."/>
            <person name="Blanco E."/>
            <person name="Bosak S.A."/>
            <person name="Bradley R.K."/>
            <person name="Brand A.D."/>
            <person name="Brent M.R."/>
            <person name="Brooks A.N."/>
            <person name="Brown R.H."/>
            <person name="Butlin R.K."/>
            <person name="Caggese C."/>
            <person name="Calvi B.R."/>
            <person name="Bernardo de Carvalho A."/>
            <person name="Caspi A."/>
            <person name="Castrezana S."/>
            <person name="Celniker S.E."/>
            <person name="Chang J.L."/>
            <person name="Chapple C."/>
            <person name="Chatterji S."/>
            <person name="Chinwalla A."/>
            <person name="Civetta A."/>
            <person name="Clifton S.W."/>
            <person name="Comeron J.M."/>
            <person name="Costello J.C."/>
            <person name="Coyne J.A."/>
            <person name="Daub J."/>
            <person name="David R.G."/>
            <person name="Delcher A.L."/>
            <person name="Delehaunty K."/>
            <person name="Do C.B."/>
            <person name="Ebling H."/>
            <person name="Edwards K."/>
            <person name="Eickbush T."/>
            <person name="Evans J.D."/>
            <person name="Filipski A."/>
            <person name="Findeiss S."/>
            <person name="Freyhult E."/>
            <person name="Fulton L."/>
            <person name="Fulton R."/>
            <person name="Garcia A.C."/>
            <person name="Gardiner A."/>
            <person name="Garfield D.A."/>
            <person name="Garvin B.E."/>
            <person name="Gibson G."/>
            <person name="Gilbert D."/>
            <person name="Gnerre S."/>
            <person name="Godfrey J."/>
            <person name="Good R."/>
            <person name="Gotea V."/>
            <person name="Gravely B."/>
            <person name="Greenberg A.J."/>
            <person name="Griffiths-Jones S."/>
            <person name="Gross S."/>
            <person name="Guigo R."/>
            <person name="Gustafson E.A."/>
            <person name="Haerty W."/>
            <person name="Hahn M.W."/>
            <person name="Halligan D.L."/>
            <person name="Halpern A.L."/>
            <person name="Halter G.M."/>
            <person name="Han M.V."/>
            <person name="Heger A."/>
            <person name="Hillier L."/>
            <person name="Hinrichs A.S."/>
            <person name="Holmes I."/>
            <person name="Hoskins R.A."/>
            <person name="Hubisz M.J."/>
            <person name="Hultmark D."/>
            <person name="Huntley M.A."/>
            <person name="Jaffe D.B."/>
            <person name="Jagadeeshan S."/>
            <person name="Jeck W.R."/>
            <person name="Johnson J."/>
            <person name="Jones C.D."/>
            <person name="Jordan W.C."/>
            <person name="Karpen G.H."/>
            <person name="Kataoka E."/>
            <person name="Keightley P.D."/>
            <person name="Kheradpour P."/>
            <person name="Kirkness E.F."/>
            <person name="Koerich L.B."/>
            <person name="Kristiansen K."/>
            <person name="Kudrna D."/>
            <person name="Kulathinal R.J."/>
            <person name="Kumar S."/>
            <person name="Kwok R."/>
            <person name="Lander E."/>
            <person name="Langley C.H."/>
            <person name="Lapoint R."/>
            <person name="Lazzaro B.P."/>
            <person name="Lee S.J."/>
            <person name="Levesque L."/>
            <person name="Li R."/>
            <person name="Lin C.F."/>
            <person name="Lin M.F."/>
            <person name="Lindblad-Toh K."/>
            <person name="Llopart A."/>
            <person name="Long M."/>
            <person name="Low L."/>
            <person name="Lozovsky E."/>
            <person name="Lu J."/>
            <person name="Luo M."/>
            <person name="Machado C.A."/>
            <person name="Makalowski W."/>
            <person name="Marzo M."/>
            <person name="Matsuda M."/>
            <person name="Matzkin L."/>
            <person name="McAllister B."/>
            <person name="McBride C.S."/>
            <person name="McKernan B."/>
            <person name="McKernan K."/>
            <person name="Mendez-Lago M."/>
            <person name="Minx P."/>
            <person name="Mollenhauer M.U."/>
            <person name="Montooth K."/>
            <person name="Mount S.M."/>
            <person name="Mu X."/>
            <person name="Myers E."/>
            <person name="Negre B."/>
            <person name="Newfeld S."/>
            <person name="Nielsen R."/>
            <person name="Noor M.A."/>
            <person name="O'Grady P."/>
            <person name="Pachter L."/>
            <person name="Papaceit M."/>
            <person name="Parisi M.J."/>
            <person name="Parisi M."/>
            <person name="Parts L."/>
            <person name="Pedersen J.S."/>
            <person name="Pesole G."/>
            <person name="Phillippy A.M."/>
            <person name="Ponting C.P."/>
            <person name="Pop M."/>
            <person name="Porcelli D."/>
            <person name="Powell J.R."/>
            <person name="Prohaska S."/>
            <person name="Pruitt K."/>
            <person name="Puig M."/>
            <person name="Quesneville H."/>
            <person name="Ram K.R."/>
            <person name="Rand D."/>
            <person name="Rasmussen M.D."/>
            <person name="Reed L.K."/>
            <person name="Reenan R."/>
            <person name="Reily A."/>
            <person name="Remington K.A."/>
            <person name="Rieger T.T."/>
            <person name="Ritchie M.G."/>
            <person name="Robin C."/>
            <person name="Rogers Y.H."/>
            <person name="Rohde C."/>
            <person name="Rozas J."/>
            <person name="Rubenfield M.J."/>
            <person name="Ruiz A."/>
            <person name="Russo S."/>
            <person name="Salzberg S.L."/>
            <person name="Sanchez-Gracia A."/>
            <person name="Saranga D.J."/>
            <person name="Sato H."/>
            <person name="Schaeffer S.W."/>
            <person name="Schatz M.C."/>
            <person name="Schlenke T."/>
            <person name="Schwartz R."/>
            <person name="Segarra C."/>
            <person name="Singh R.S."/>
            <person name="Sirot L."/>
            <person name="Sirota M."/>
            <person name="Sisneros N.B."/>
            <person name="Smith C.D."/>
            <person name="Smith T.F."/>
            <person name="Spieth J."/>
            <person name="Stage D.E."/>
            <person name="Stark A."/>
            <person name="Stephan W."/>
            <person name="Strausberg R.L."/>
            <person name="Strempel S."/>
            <person name="Sturgill D."/>
            <person name="Sutton G."/>
            <person name="Sutton G.G."/>
            <person name="Tao W."/>
            <person name="Teichmann S."/>
            <person name="Tobari Y.N."/>
            <person name="Tomimura Y."/>
            <person name="Tsolas J.M."/>
            <person name="Valente V.L."/>
            <person name="Venter E."/>
            <person name="Venter J.C."/>
            <person name="Vicario S."/>
            <person name="Vieira F.G."/>
            <person name="Vilella A.J."/>
            <person name="Villasante A."/>
            <person name="Walenz B."/>
            <person name="Wang J."/>
            <person name="Wasserman M."/>
            <person name="Watts T."/>
            <person name="Wilson D."/>
            <person name="Wilson R.K."/>
            <person name="Wing R.A."/>
            <person name="Wolfner M.F."/>
            <person name="Wong A."/>
            <person name="Wong G.K."/>
            <person name="Wu C.I."/>
            <person name="Wu G."/>
            <person name="Yamamoto D."/>
            <person name="Yang H.P."/>
            <person name="Yang S.P."/>
            <person name="Yorke J.A."/>
            <person name="Yoshida K."/>
            <person name="Zdobnov E."/>
            <person name="Zhang P."/>
            <person name="Zhang Y."/>
            <person name="Zimin A.V."/>
            <person name="Baldwin J."/>
            <person name="Abdouelleil A."/>
            <person name="Abdulkadir J."/>
            <person name="Abebe A."/>
            <person name="Abera B."/>
            <person name="Abreu J."/>
            <person name="Acer S.C."/>
            <person name="Aftuck L."/>
            <person name="Alexander A."/>
            <person name="An P."/>
            <person name="Anderson E."/>
            <person name="Anderson S."/>
            <person name="Arachi H."/>
            <person name="Azer M."/>
            <person name="Bachantsang P."/>
            <person name="Barry A."/>
            <person name="Bayul T."/>
            <person name="Berlin A."/>
            <person name="Bessette D."/>
            <person name="Bloom T."/>
            <person name="Blye J."/>
            <person name="Boguslavskiy L."/>
            <person name="Bonnet C."/>
            <person name="Boukhgalter B."/>
            <person name="Bourzgui I."/>
            <person name="Brown A."/>
            <person name="Cahill P."/>
            <person name="Channer S."/>
            <person name="Cheshatsang Y."/>
            <person name="Chuda L."/>
            <person name="Citroen M."/>
            <person name="Collymore A."/>
            <person name="Cooke P."/>
            <person name="Costello M."/>
            <person name="D'Aco K."/>
            <person name="Daza R."/>
            <person name="De Haan G."/>
            <person name="DeGray S."/>
            <person name="DeMaso C."/>
            <person name="Dhargay N."/>
            <person name="Dooley K."/>
            <person name="Dooley E."/>
            <person name="Doricent M."/>
            <person name="Dorje P."/>
            <person name="Dorjee K."/>
            <person name="Dupes A."/>
            <person name="Elong R."/>
            <person name="Falk J."/>
            <person name="Farina A."/>
            <person name="Faro S."/>
            <person name="Ferguson D."/>
            <person name="Fisher S."/>
            <person name="Foley C.D."/>
            <person name="Franke A."/>
            <person name="Friedrich D."/>
            <person name="Gadbois L."/>
            <person name="Gearin G."/>
            <person name="Gearin C.R."/>
            <person name="Giannoukos G."/>
            <person name="Goode T."/>
            <person name="Graham J."/>
            <person name="Grandbois E."/>
            <person name="Grewal S."/>
            <person name="Gyaltsen K."/>
            <person name="Hafez N."/>
            <person name="Hagos B."/>
            <person name="Hall J."/>
            <person name="Henson C."/>
            <person name="Hollinger A."/>
            <person name="Honan T."/>
            <person name="Huard M.D."/>
            <person name="Hughes L."/>
            <person name="Hurhula B."/>
            <person name="Husby M.E."/>
            <person name="Kamat A."/>
            <person name="Kanga B."/>
            <person name="Kashin S."/>
            <person name="Khazanovich D."/>
            <person name="Kisner P."/>
            <person name="Lance K."/>
            <person name="Lara M."/>
            <person name="Lee W."/>
            <person name="Lennon N."/>
            <person name="Letendre F."/>
            <person name="LeVine R."/>
            <person name="Lipovsky A."/>
            <person name="Liu X."/>
            <person name="Liu J."/>
            <person name="Liu S."/>
            <person name="Lokyitsang T."/>
            <person name="Lokyitsang Y."/>
            <person name="Lubonja R."/>
            <person name="Lui A."/>
            <person name="MacDonald P."/>
            <person name="Magnisalis V."/>
            <person name="Maru K."/>
            <person name="Matthews C."/>
            <person name="McCusker W."/>
            <person name="McDonough S."/>
            <person name="Mehta T."/>
            <person name="Meldrim J."/>
            <person name="Meneus L."/>
            <person name="Mihai O."/>
            <person name="Mihalev A."/>
            <person name="Mihova T."/>
            <person name="Mittelman R."/>
            <person name="Mlenga V."/>
            <person name="Montmayeur A."/>
            <person name="Mulrain L."/>
            <person name="Navidi A."/>
            <person name="Naylor J."/>
            <person name="Negash T."/>
            <person name="Nguyen T."/>
            <person name="Nguyen N."/>
            <person name="Nicol R."/>
            <person name="Norbu C."/>
            <person name="Norbu N."/>
            <person name="Novod N."/>
            <person name="O'Neill B."/>
            <person name="Osman S."/>
            <person name="Markiewicz E."/>
            <person name="Oyono O.L."/>
            <person name="Patti C."/>
            <person name="Phunkhang P."/>
            <person name="Pierre F."/>
            <person name="Priest M."/>
            <person name="Raghuraman S."/>
            <person name="Rege F."/>
            <person name="Reyes R."/>
            <person name="Rise C."/>
            <person name="Rogov P."/>
            <person name="Ross K."/>
            <person name="Ryan E."/>
            <person name="Settipalli S."/>
            <person name="Shea T."/>
            <person name="Sherpa N."/>
            <person name="Shi L."/>
            <person name="Shih D."/>
            <person name="Sparrow T."/>
            <person name="Spaulding J."/>
            <person name="Stalker J."/>
            <person name="Stange-Thomann N."/>
            <person name="Stavropoulos S."/>
            <person name="Stone C."/>
            <person name="Strader C."/>
            <person name="Tesfaye S."/>
            <person name="Thomson T."/>
            <person name="Thoulutsang Y."/>
            <person name="Thoulutsang D."/>
            <person name="Topham K."/>
            <person name="Topping I."/>
            <person name="Tsamla T."/>
            <person name="Vassiliev H."/>
            <person name="Vo A."/>
            <person name="Wangchuk T."/>
            <person name="Wangdi T."/>
            <person name="Weiand M."/>
            <person name="Wilkinson J."/>
            <person name="Wilson A."/>
            <person name="Yadav S."/>
            <person name="Young G."/>
            <person name="Yu Q."/>
            <person name="Zembek L."/>
            <person name="Zhong D."/>
            <person name="Zimmer A."/>
            <person name="Zwirko Z."/>
            <person name="Jaffe D.B."/>
            <person name="Alvarez P."/>
            <person name="Brockman W."/>
            <person name="Butler J."/>
            <person name="Chin C."/>
            <person name="Gnerre S."/>
            <person name="Grabherr M."/>
            <person name="Kleber M."/>
            <person name="Mauceli E."/>
            <person name="MacCallum I."/>
        </authorList>
    </citation>
    <scope>NUCLEOTIDE SEQUENCE [LARGE SCALE GENOMIC DNA]</scope>
    <source>
        <strain evidence="3">MSH-3 / Tucson 14011-0111.49</strain>
    </source>
</reference>
<dbReference type="HOGENOM" id="CLU_2690453_0_0_1"/>
<dbReference type="STRING" id="7234.B4GYH6"/>
<dbReference type="eggNOG" id="KOG4111">
    <property type="taxonomic scope" value="Eukaryota"/>
</dbReference>
<keyword evidence="3" id="KW-1185">Reference proteome</keyword>
<dbReference type="AlphaFoldDB" id="B4GYH6"/>
<evidence type="ECO:0000256" key="1">
    <source>
        <dbReference type="SAM" id="Phobius"/>
    </source>
</evidence>